<dbReference type="PANTHER" id="PTHR11728">
    <property type="entry name" value="GLYCEROL-3-PHOSPHATE DEHYDROGENASE"/>
    <property type="match status" value="1"/>
</dbReference>
<dbReference type="InterPro" id="IPR011128">
    <property type="entry name" value="G3P_DH_NAD-dep_N"/>
</dbReference>
<dbReference type="AlphaFoldDB" id="A0A0V0ZU22"/>
<accession>A0A0V0ZU22</accession>
<dbReference type="Proteomes" id="UP000054783">
    <property type="component" value="Unassembled WGS sequence"/>
</dbReference>
<keyword evidence="1" id="KW-0520">NAD</keyword>
<dbReference type="GO" id="GO:0047952">
    <property type="term" value="F:glycerol-3-phosphate dehydrogenase [NAD(P)+] activity"/>
    <property type="evidence" value="ECO:0007669"/>
    <property type="project" value="TreeGrafter"/>
</dbReference>
<dbReference type="PANTHER" id="PTHR11728:SF8">
    <property type="entry name" value="GLYCEROL-3-PHOSPHATE DEHYDROGENASE [NAD(+)]-RELATED"/>
    <property type="match status" value="1"/>
</dbReference>
<dbReference type="EMBL" id="JYDQ01000092">
    <property type="protein sequence ID" value="KRY15642.1"/>
    <property type="molecule type" value="Genomic_DNA"/>
</dbReference>
<dbReference type="GO" id="GO:0005829">
    <property type="term" value="C:cytosol"/>
    <property type="evidence" value="ECO:0007669"/>
    <property type="project" value="TreeGrafter"/>
</dbReference>
<sequence length="114" mass="12826">MLLSLTCQQIVYQVKVKLSAIIDDTGLRVNWHPPNFAMVHKVAIVGGGSWGSALSVIVGESVERKKHLFDTSVKLWLLREEVNGEDLAELINRQHENVKYLPGIQLPRNIVNQN</sequence>
<dbReference type="GO" id="GO:0046168">
    <property type="term" value="P:glycerol-3-phosphate catabolic process"/>
    <property type="evidence" value="ECO:0007669"/>
    <property type="project" value="InterPro"/>
</dbReference>
<protein>
    <submittedName>
        <fullName evidence="3">Glycerol-3-phosphate dehydrogenase 1-like protein</fullName>
    </submittedName>
</protein>
<evidence type="ECO:0000259" key="2">
    <source>
        <dbReference type="Pfam" id="PF01210"/>
    </source>
</evidence>
<dbReference type="GO" id="GO:0051287">
    <property type="term" value="F:NAD binding"/>
    <property type="evidence" value="ECO:0007669"/>
    <property type="project" value="InterPro"/>
</dbReference>
<dbReference type="SUPFAM" id="SSF51735">
    <property type="entry name" value="NAD(P)-binding Rossmann-fold domains"/>
    <property type="match status" value="1"/>
</dbReference>
<dbReference type="Pfam" id="PF01210">
    <property type="entry name" value="NAD_Gly3P_dh_N"/>
    <property type="match status" value="1"/>
</dbReference>
<evidence type="ECO:0000256" key="1">
    <source>
        <dbReference type="ARBA" id="ARBA00023027"/>
    </source>
</evidence>
<gene>
    <name evidence="3" type="primary">gpd1l</name>
    <name evidence="3" type="ORF">T12_15981</name>
</gene>
<feature type="domain" description="Glycerol-3-phosphate dehydrogenase NAD-dependent N-terminal" evidence="2">
    <location>
        <begin position="41"/>
        <end position="112"/>
    </location>
</feature>
<comment type="caution">
    <text evidence="3">The sequence shown here is derived from an EMBL/GenBank/DDBJ whole genome shotgun (WGS) entry which is preliminary data.</text>
</comment>
<name>A0A0V0ZU22_9BILA</name>
<dbReference type="InterPro" id="IPR036291">
    <property type="entry name" value="NAD(P)-bd_dom_sf"/>
</dbReference>
<reference evidence="3 4" key="1">
    <citation type="submission" date="2015-01" db="EMBL/GenBank/DDBJ databases">
        <title>Evolution of Trichinella species and genotypes.</title>
        <authorList>
            <person name="Korhonen P.K."/>
            <person name="Edoardo P."/>
            <person name="Giuseppe L.R."/>
            <person name="Gasser R.B."/>
        </authorList>
    </citation>
    <scope>NUCLEOTIDE SEQUENCE [LARGE SCALE GENOMIC DNA]</scope>
    <source>
        <strain evidence="3">ISS2496</strain>
    </source>
</reference>
<evidence type="ECO:0000313" key="3">
    <source>
        <dbReference type="EMBL" id="KRY15642.1"/>
    </source>
</evidence>
<evidence type="ECO:0000313" key="4">
    <source>
        <dbReference type="Proteomes" id="UP000054783"/>
    </source>
</evidence>
<keyword evidence="4" id="KW-1185">Reference proteome</keyword>
<dbReference type="STRING" id="990121.A0A0V0ZU22"/>
<organism evidence="3 4">
    <name type="scientific">Trichinella patagoniensis</name>
    <dbReference type="NCBI Taxonomy" id="990121"/>
    <lineage>
        <taxon>Eukaryota</taxon>
        <taxon>Metazoa</taxon>
        <taxon>Ecdysozoa</taxon>
        <taxon>Nematoda</taxon>
        <taxon>Enoplea</taxon>
        <taxon>Dorylaimia</taxon>
        <taxon>Trichinellida</taxon>
        <taxon>Trichinellidae</taxon>
        <taxon>Trichinella</taxon>
    </lineage>
</organism>
<proteinExistence type="predicted"/>
<dbReference type="Gene3D" id="3.40.50.720">
    <property type="entry name" value="NAD(P)-binding Rossmann-like Domain"/>
    <property type="match status" value="1"/>
</dbReference>